<comment type="caution">
    <text evidence="1">The sequence shown here is derived from an EMBL/GenBank/DDBJ whole genome shotgun (WGS) entry which is preliminary data.</text>
</comment>
<sequence length="62" mass="7054">MTGYIEAIEARLHRMEGLLGGLVKDKDPRAEIVRAELDAMAREAEMTGLKLRRSKAYEEINH</sequence>
<organism evidence="1 2">
    <name type="scientific">Modicella reniformis</name>
    <dbReference type="NCBI Taxonomy" id="1440133"/>
    <lineage>
        <taxon>Eukaryota</taxon>
        <taxon>Fungi</taxon>
        <taxon>Fungi incertae sedis</taxon>
        <taxon>Mucoromycota</taxon>
        <taxon>Mortierellomycotina</taxon>
        <taxon>Mortierellomycetes</taxon>
        <taxon>Mortierellales</taxon>
        <taxon>Mortierellaceae</taxon>
        <taxon>Modicella</taxon>
    </lineage>
</organism>
<name>A0A9P6IPR7_9FUNG</name>
<gene>
    <name evidence="1" type="ORF">BGZ65_000618</name>
</gene>
<dbReference type="OrthoDB" id="10261408at2759"/>
<evidence type="ECO:0000313" key="2">
    <source>
        <dbReference type="Proteomes" id="UP000749646"/>
    </source>
</evidence>
<feature type="non-terminal residue" evidence="1">
    <location>
        <position position="62"/>
    </location>
</feature>
<evidence type="ECO:0000313" key="1">
    <source>
        <dbReference type="EMBL" id="KAF9943629.1"/>
    </source>
</evidence>
<dbReference type="Proteomes" id="UP000749646">
    <property type="component" value="Unassembled WGS sequence"/>
</dbReference>
<reference evidence="1" key="1">
    <citation type="journal article" date="2020" name="Fungal Divers.">
        <title>Resolving the Mortierellaceae phylogeny through synthesis of multi-gene phylogenetics and phylogenomics.</title>
        <authorList>
            <person name="Vandepol N."/>
            <person name="Liber J."/>
            <person name="Desiro A."/>
            <person name="Na H."/>
            <person name="Kennedy M."/>
            <person name="Barry K."/>
            <person name="Grigoriev I.V."/>
            <person name="Miller A.N."/>
            <person name="O'Donnell K."/>
            <person name="Stajich J.E."/>
            <person name="Bonito G."/>
        </authorList>
    </citation>
    <scope>NUCLEOTIDE SEQUENCE</scope>
    <source>
        <strain evidence="1">MES-2147</strain>
    </source>
</reference>
<dbReference type="AlphaFoldDB" id="A0A9P6IPR7"/>
<protein>
    <submittedName>
        <fullName evidence="1">Uncharacterized protein</fullName>
    </submittedName>
</protein>
<keyword evidence="2" id="KW-1185">Reference proteome</keyword>
<dbReference type="EMBL" id="JAAAHW010008992">
    <property type="protein sequence ID" value="KAF9943629.1"/>
    <property type="molecule type" value="Genomic_DNA"/>
</dbReference>
<proteinExistence type="predicted"/>
<accession>A0A9P6IPR7</accession>